<gene>
    <name evidence="6" type="ORF">B9Z44_04375</name>
</gene>
<dbReference type="InterPro" id="IPR043137">
    <property type="entry name" value="GGT_ssub_C"/>
</dbReference>
<dbReference type="InterPro" id="IPR043138">
    <property type="entry name" value="GGT_lsub"/>
</dbReference>
<comment type="caution">
    <text evidence="6">The sequence shown here is derived from an EMBL/GenBank/DDBJ whole genome shotgun (WGS) entry which is preliminary data.</text>
</comment>
<dbReference type="PANTHER" id="PTHR43199:SF1">
    <property type="entry name" value="GLUTATHIONE HYDROLASE PROENZYME"/>
    <property type="match status" value="1"/>
</dbReference>
<evidence type="ECO:0000256" key="3">
    <source>
        <dbReference type="ARBA" id="ARBA00022801"/>
    </source>
</evidence>
<feature type="chain" id="PRO_5016450800" evidence="5">
    <location>
        <begin position="21"/>
        <end position="618"/>
    </location>
</feature>
<dbReference type="Proteomes" id="UP000251341">
    <property type="component" value="Unassembled WGS sequence"/>
</dbReference>
<evidence type="ECO:0000256" key="4">
    <source>
        <dbReference type="ARBA" id="ARBA00023145"/>
    </source>
</evidence>
<accession>A0A315EU37</accession>
<dbReference type="PRINTS" id="PR01210">
    <property type="entry name" value="GGTRANSPTASE"/>
</dbReference>
<keyword evidence="5" id="KW-0732">Signal</keyword>
<feature type="signal peptide" evidence="5">
    <location>
        <begin position="1"/>
        <end position="20"/>
    </location>
</feature>
<keyword evidence="4" id="KW-0865">Zymogen</keyword>
<evidence type="ECO:0000313" key="7">
    <source>
        <dbReference type="Proteomes" id="UP000251341"/>
    </source>
</evidence>
<keyword evidence="7" id="KW-1185">Reference proteome</keyword>
<dbReference type="AlphaFoldDB" id="A0A315EU37"/>
<protein>
    <submittedName>
        <fullName evidence="6">Gamma-glutamyltransferase</fullName>
    </submittedName>
</protein>
<dbReference type="Gene3D" id="3.60.20.40">
    <property type="match status" value="1"/>
</dbReference>
<dbReference type="EMBL" id="NESP01000001">
    <property type="protein sequence ID" value="PUE60709.1"/>
    <property type="molecule type" value="Genomic_DNA"/>
</dbReference>
<keyword evidence="3" id="KW-0378">Hydrolase</keyword>
<dbReference type="Pfam" id="PF01019">
    <property type="entry name" value="G_glu_transpept"/>
    <property type="match status" value="1"/>
</dbReference>
<dbReference type="PROSITE" id="PS51257">
    <property type="entry name" value="PROKAR_LIPOPROTEIN"/>
    <property type="match status" value="1"/>
</dbReference>
<evidence type="ECO:0000256" key="1">
    <source>
        <dbReference type="ARBA" id="ARBA00009381"/>
    </source>
</evidence>
<comment type="similarity">
    <text evidence="1">Belongs to the gamma-glutamyltransferase family.</text>
</comment>
<evidence type="ECO:0000256" key="5">
    <source>
        <dbReference type="SAM" id="SignalP"/>
    </source>
</evidence>
<dbReference type="InterPro" id="IPR051792">
    <property type="entry name" value="GGT_bact"/>
</dbReference>
<dbReference type="Gene3D" id="1.10.246.130">
    <property type="match status" value="1"/>
</dbReference>
<keyword evidence="2 6" id="KW-0808">Transferase</keyword>
<dbReference type="PANTHER" id="PTHR43199">
    <property type="entry name" value="GLUTATHIONE HYDROLASE"/>
    <property type="match status" value="1"/>
</dbReference>
<sequence length="618" mass="65108">MRLKRVGVLAVVLALLAACAVPSGGLTSPTTVSGTPLQPEIATGFTRKADVVTKKFAVAAANPLATQAGFDVLKAGGSAVDAAIAVQMVLGLVEPQSSGIGGGAFLLHSTATQGGRAKVQAFDGRETAPAAATEDMLLNADGQPLAFHAAVVGGRSVGTPGVLRMLAQAHAQHGKLPWTKLFEPAIALATQGFAISPRLHAQLKADAYLRLDPTARAYFYQANGEPHAIGHVLRNPELAAVLQRIANEGVQAFYSGEVAEAVVRKVQQHPSNPGRLALHDLANYQAKERTPVCFDHAAASRVYRVCGFPPPSSGAIAIGQILGMLQHTPASLMSPPTELVDGTPDPRWLHLYTEASRLAFADRALYVADPDFAPAPSGEWQSLLAPAYLHERAKLIRPTAMPQALPGVPVPVPVHAQRSSFAPMAEQPEYGTSHISIVDAYGNALAMTTTIEDAFGSRQMVKGFLLNNELTDFSFAPRDAQGRLVANRVQPNKRPRSSMSPTLVFDKATGQLVMSVGSPGGAMIIHFTAKTLVGVLNWGLSPQQAIALPNFGSVGGPVVLEGGRFSPATLAALRERGHEVKELALTSGLQAVVKQNKHGQTVWISGADPRREGEVMGE</sequence>
<dbReference type="GO" id="GO:0016740">
    <property type="term" value="F:transferase activity"/>
    <property type="evidence" value="ECO:0007669"/>
    <property type="project" value="UniProtKB-KW"/>
</dbReference>
<evidence type="ECO:0000256" key="2">
    <source>
        <dbReference type="ARBA" id="ARBA00022679"/>
    </source>
</evidence>
<reference evidence="6 7" key="1">
    <citation type="submission" date="2017-04" db="EMBL/GenBank/DDBJ databases">
        <title>Unexpected and diverse lifestyles within the genus Limnohabitans.</title>
        <authorList>
            <person name="Kasalicky V."/>
            <person name="Mehrshad M."/>
            <person name="Andrei S.-A."/>
            <person name="Salcher M."/>
            <person name="Kratochvilova H."/>
            <person name="Simek K."/>
            <person name="Ghai R."/>
        </authorList>
    </citation>
    <scope>NUCLEOTIDE SEQUENCE [LARGE SCALE GENOMIC DNA]</scope>
    <source>
        <strain evidence="6 7">MWH-C5</strain>
    </source>
</reference>
<proteinExistence type="inferred from homology"/>
<name>A0A315EU37_9BURK</name>
<dbReference type="InterPro" id="IPR029055">
    <property type="entry name" value="Ntn_hydrolases_N"/>
</dbReference>
<organism evidence="6 7">
    <name type="scientific">Limnohabitans curvus</name>
    <dbReference type="NCBI Taxonomy" id="323423"/>
    <lineage>
        <taxon>Bacteria</taxon>
        <taxon>Pseudomonadati</taxon>
        <taxon>Pseudomonadota</taxon>
        <taxon>Betaproteobacteria</taxon>
        <taxon>Burkholderiales</taxon>
        <taxon>Comamonadaceae</taxon>
        <taxon>Limnohabitans</taxon>
    </lineage>
</organism>
<dbReference type="GO" id="GO:0016787">
    <property type="term" value="F:hydrolase activity"/>
    <property type="evidence" value="ECO:0007669"/>
    <property type="project" value="UniProtKB-KW"/>
</dbReference>
<dbReference type="SUPFAM" id="SSF56235">
    <property type="entry name" value="N-terminal nucleophile aminohydrolases (Ntn hydrolases)"/>
    <property type="match status" value="1"/>
</dbReference>
<evidence type="ECO:0000313" key="6">
    <source>
        <dbReference type="EMBL" id="PUE60709.1"/>
    </source>
</evidence>